<dbReference type="Proteomes" id="UP000177097">
    <property type="component" value="Unassembled WGS sequence"/>
</dbReference>
<dbReference type="UniPathway" id="UPA00138"/>
<evidence type="ECO:0000256" key="3">
    <source>
        <dbReference type="RuleBase" id="RU363013"/>
    </source>
</evidence>
<dbReference type="AlphaFoldDB" id="A0A1F7U1D6"/>
<comment type="subcellular location">
    <subcellularLocation>
        <location evidence="3">Cytoplasm</location>
    </subcellularLocation>
</comment>
<comment type="caution">
    <text evidence="4">The sequence shown here is derived from an EMBL/GenBank/DDBJ whole genome shotgun (WGS) entry which is preliminary data.</text>
</comment>
<dbReference type="PROSITE" id="PS00171">
    <property type="entry name" value="TIM_1"/>
    <property type="match status" value="1"/>
</dbReference>
<dbReference type="CDD" id="cd00311">
    <property type="entry name" value="TIM"/>
    <property type="match status" value="1"/>
</dbReference>
<evidence type="ECO:0000313" key="4">
    <source>
        <dbReference type="EMBL" id="OGL71594.1"/>
    </source>
</evidence>
<accession>A0A1F7U1D6</accession>
<sequence>MKTLVANWKMELGVRESVALARGVLRGLRGVKEVPNVYVAPSHTALTDVAKVLGRSRVMLAAQDMHREAQGAYTGFVSAKQLKEVGAQAVILGHSERRAYAGETDADIGCKLALACEHHLDPIICVGEPSAVREAGEAAGYVSEQLQTILAAADMPKRQRLMIAYEPLWAIGTGVTPTIHDVREVHLLIRSRLKDAGMERARVLYGGSVNAQNIYEFINDDDVDGVLVGGASVRLNSLRELINVVSEIG</sequence>
<dbReference type="GO" id="GO:0006096">
    <property type="term" value="P:glycolytic process"/>
    <property type="evidence" value="ECO:0007669"/>
    <property type="project" value="UniProtKB-UniRule"/>
</dbReference>
<dbReference type="EC" id="5.3.1.1" evidence="3"/>
<comment type="pathway">
    <text evidence="3">Carbohydrate degradation; glycolysis; D-glyceraldehyde 3-phosphate from glycerone phosphate: step 1/1.</text>
</comment>
<dbReference type="GO" id="GO:0046166">
    <property type="term" value="P:glyceraldehyde-3-phosphate biosynthetic process"/>
    <property type="evidence" value="ECO:0007669"/>
    <property type="project" value="TreeGrafter"/>
</dbReference>
<dbReference type="GO" id="GO:0006094">
    <property type="term" value="P:gluconeogenesis"/>
    <property type="evidence" value="ECO:0007669"/>
    <property type="project" value="UniProtKB-UniPathway"/>
</dbReference>
<dbReference type="InterPro" id="IPR000652">
    <property type="entry name" value="Triosephosphate_isomerase"/>
</dbReference>
<comment type="pathway">
    <text evidence="3">Carbohydrate biosynthesis; gluconeogenesis.</text>
</comment>
<dbReference type="InterPro" id="IPR013785">
    <property type="entry name" value="Aldolase_TIM"/>
</dbReference>
<dbReference type="PANTHER" id="PTHR21139">
    <property type="entry name" value="TRIOSEPHOSPHATE ISOMERASE"/>
    <property type="match status" value="1"/>
</dbReference>
<dbReference type="PANTHER" id="PTHR21139:SF42">
    <property type="entry name" value="TRIOSEPHOSPHATE ISOMERASE"/>
    <property type="match status" value="1"/>
</dbReference>
<evidence type="ECO:0000256" key="1">
    <source>
        <dbReference type="ARBA" id="ARBA00007422"/>
    </source>
</evidence>
<dbReference type="NCBIfam" id="TIGR00419">
    <property type="entry name" value="tim"/>
    <property type="match status" value="1"/>
</dbReference>
<dbReference type="UniPathway" id="UPA00109">
    <property type="reaction ID" value="UER00189"/>
</dbReference>
<dbReference type="GO" id="GO:0005829">
    <property type="term" value="C:cytosol"/>
    <property type="evidence" value="ECO:0007669"/>
    <property type="project" value="TreeGrafter"/>
</dbReference>
<comment type="catalytic activity">
    <reaction evidence="3">
        <text>D-glyceraldehyde 3-phosphate = dihydroxyacetone phosphate</text>
        <dbReference type="Rhea" id="RHEA:18585"/>
        <dbReference type="ChEBI" id="CHEBI:57642"/>
        <dbReference type="ChEBI" id="CHEBI:59776"/>
        <dbReference type="EC" id="5.3.1.1"/>
    </reaction>
</comment>
<dbReference type="GO" id="GO:0019563">
    <property type="term" value="P:glycerol catabolic process"/>
    <property type="evidence" value="ECO:0007669"/>
    <property type="project" value="TreeGrafter"/>
</dbReference>
<dbReference type="SUPFAM" id="SSF51351">
    <property type="entry name" value="Triosephosphate isomerase (TIM)"/>
    <property type="match status" value="1"/>
</dbReference>
<reference evidence="4 5" key="1">
    <citation type="journal article" date="2016" name="Nat. Commun.">
        <title>Thousands of microbial genomes shed light on interconnected biogeochemical processes in an aquifer system.</title>
        <authorList>
            <person name="Anantharaman K."/>
            <person name="Brown C.T."/>
            <person name="Hug L.A."/>
            <person name="Sharon I."/>
            <person name="Castelle C.J."/>
            <person name="Probst A.J."/>
            <person name="Thomas B.C."/>
            <person name="Singh A."/>
            <person name="Wilkins M.J."/>
            <person name="Karaoz U."/>
            <person name="Brodie E.L."/>
            <person name="Williams K.H."/>
            <person name="Hubbard S.S."/>
            <person name="Banfield J.F."/>
        </authorList>
    </citation>
    <scope>NUCLEOTIDE SEQUENCE [LARGE SCALE GENOMIC DNA]</scope>
</reference>
<dbReference type="EMBL" id="MGDX01000010">
    <property type="protein sequence ID" value="OGL71594.1"/>
    <property type="molecule type" value="Genomic_DNA"/>
</dbReference>
<proteinExistence type="inferred from homology"/>
<protein>
    <recommendedName>
        <fullName evidence="3">Triosephosphate isomerase</fullName>
        <ecNumber evidence="3">5.3.1.1</ecNumber>
    </recommendedName>
</protein>
<dbReference type="PROSITE" id="PS51440">
    <property type="entry name" value="TIM_2"/>
    <property type="match status" value="1"/>
</dbReference>
<keyword evidence="2 3" id="KW-0413">Isomerase</keyword>
<dbReference type="InterPro" id="IPR020861">
    <property type="entry name" value="Triosephosphate_isomerase_AS"/>
</dbReference>
<organism evidence="4 5">
    <name type="scientific">Candidatus Uhrbacteria bacterium RIFCSPHIGHO2_02_FULL_53_13</name>
    <dbReference type="NCBI Taxonomy" id="1802389"/>
    <lineage>
        <taxon>Bacteria</taxon>
        <taxon>Candidatus Uhriibacteriota</taxon>
    </lineage>
</organism>
<name>A0A1F7U1D6_9BACT</name>
<keyword evidence="3" id="KW-0312">Gluconeogenesis</keyword>
<dbReference type="GO" id="GO:0004807">
    <property type="term" value="F:triose-phosphate isomerase activity"/>
    <property type="evidence" value="ECO:0007669"/>
    <property type="project" value="UniProtKB-UniRule"/>
</dbReference>
<comment type="subunit">
    <text evidence="3">Homodimer.</text>
</comment>
<keyword evidence="3" id="KW-0324">Glycolysis</keyword>
<comment type="similarity">
    <text evidence="1 3">Belongs to the triosephosphate isomerase family.</text>
</comment>
<gene>
    <name evidence="4" type="ORF">A3C17_02750</name>
</gene>
<dbReference type="InterPro" id="IPR035990">
    <property type="entry name" value="TIM_sf"/>
</dbReference>
<dbReference type="Gene3D" id="3.20.20.70">
    <property type="entry name" value="Aldolase class I"/>
    <property type="match status" value="1"/>
</dbReference>
<evidence type="ECO:0000313" key="5">
    <source>
        <dbReference type="Proteomes" id="UP000177097"/>
    </source>
</evidence>
<keyword evidence="3" id="KW-0963">Cytoplasm</keyword>
<evidence type="ECO:0000256" key="2">
    <source>
        <dbReference type="ARBA" id="ARBA00023235"/>
    </source>
</evidence>
<dbReference type="Pfam" id="PF00121">
    <property type="entry name" value="TIM"/>
    <property type="match status" value="1"/>
</dbReference>
<dbReference type="STRING" id="1802389.A3C17_02750"/>